<reference evidence="3 4" key="1">
    <citation type="journal article" date="2020" name="bioRxiv">
        <title>Sequence and annotation of 42 cannabis genomes reveals extensive copy number variation in cannabinoid synthesis and pathogen resistance genes.</title>
        <authorList>
            <person name="Mckernan K.J."/>
            <person name="Helbert Y."/>
            <person name="Kane L.T."/>
            <person name="Ebling H."/>
            <person name="Zhang L."/>
            <person name="Liu B."/>
            <person name="Eaton Z."/>
            <person name="Mclaughlin S."/>
            <person name="Kingan S."/>
            <person name="Baybayan P."/>
            <person name="Concepcion G."/>
            <person name="Jordan M."/>
            <person name="Riva A."/>
            <person name="Barbazuk W."/>
            <person name="Harkins T."/>
        </authorList>
    </citation>
    <scope>NUCLEOTIDE SEQUENCE [LARGE SCALE GENOMIC DNA]</scope>
    <source>
        <strain evidence="3 4">cv. Jamaican Lion 4</strain>
        <strain evidence="2">Father</strain>
        <strain evidence="1">Mother</strain>
        <tissue evidence="2">Leaf</tissue>
    </source>
</reference>
<evidence type="ECO:0000313" key="1">
    <source>
        <dbReference type="EMBL" id="KAF4348727.1"/>
    </source>
</evidence>
<dbReference type="Proteomes" id="UP000525078">
    <property type="component" value="Unassembled WGS sequence"/>
</dbReference>
<comment type="caution">
    <text evidence="2">The sequence shown here is derived from an EMBL/GenBank/DDBJ whole genome shotgun (WGS) entry which is preliminary data.</text>
</comment>
<accession>A0A7J6FUG7</accession>
<name>A0A7J6FUG7_CANSA</name>
<protein>
    <submittedName>
        <fullName evidence="2">Uncharacterized protein</fullName>
    </submittedName>
</protein>
<organism evidence="2 4">
    <name type="scientific">Cannabis sativa</name>
    <name type="common">Hemp</name>
    <name type="synonym">Marijuana</name>
    <dbReference type="NCBI Taxonomy" id="3483"/>
    <lineage>
        <taxon>Eukaryota</taxon>
        <taxon>Viridiplantae</taxon>
        <taxon>Streptophyta</taxon>
        <taxon>Embryophyta</taxon>
        <taxon>Tracheophyta</taxon>
        <taxon>Spermatophyta</taxon>
        <taxon>Magnoliopsida</taxon>
        <taxon>eudicotyledons</taxon>
        <taxon>Gunneridae</taxon>
        <taxon>Pentapetalae</taxon>
        <taxon>rosids</taxon>
        <taxon>fabids</taxon>
        <taxon>Rosales</taxon>
        <taxon>Cannabaceae</taxon>
        <taxon>Cannabis</taxon>
    </lineage>
</organism>
<dbReference type="AlphaFoldDB" id="A0A7J6FUG7"/>
<keyword evidence="4" id="KW-1185">Reference proteome</keyword>
<evidence type="ECO:0000313" key="2">
    <source>
        <dbReference type="EMBL" id="KAF4374406.1"/>
    </source>
</evidence>
<gene>
    <name evidence="1" type="ORF">F8388_002703</name>
    <name evidence="2" type="ORF">G4B88_026293</name>
</gene>
<proteinExistence type="predicted"/>
<evidence type="ECO:0000313" key="4">
    <source>
        <dbReference type="Proteomes" id="UP000583929"/>
    </source>
</evidence>
<dbReference type="Proteomes" id="UP000583929">
    <property type="component" value="Unassembled WGS sequence"/>
</dbReference>
<evidence type="ECO:0000313" key="3">
    <source>
        <dbReference type="Proteomes" id="UP000525078"/>
    </source>
</evidence>
<sequence length="53" mass="6230">MSKFFSEKILASFWVSGFFSHVGMSAFSSLSLDEWIKSRLRMRYCNISEMVVR</sequence>
<dbReference type="EMBL" id="JAATIP010000432">
    <property type="protein sequence ID" value="KAF4348727.1"/>
    <property type="molecule type" value="Genomic_DNA"/>
</dbReference>
<dbReference type="EMBL" id="JAATIQ010000169">
    <property type="protein sequence ID" value="KAF4374406.1"/>
    <property type="molecule type" value="Genomic_DNA"/>
</dbReference>